<sequence>MVSVLTISSTNALPLSPKPSDTLGESVTSCFVELCMWSIVTLLSNFPSVLLMSENSSPSKWRGVSNFLVRCGGPKGVTDGDTETGRKVTVE</sequence>
<dbReference type="Proteomes" id="UP001152562">
    <property type="component" value="Unassembled WGS sequence"/>
</dbReference>
<gene>
    <name evidence="2" type="ORF">PIBRA_LOCUS3732</name>
</gene>
<proteinExistence type="predicted"/>
<name>A0A9P0TBB5_PIEBR</name>
<comment type="caution">
    <text evidence="2">The sequence shown here is derived from an EMBL/GenBank/DDBJ whole genome shotgun (WGS) entry which is preliminary data.</text>
</comment>
<dbReference type="EMBL" id="CALOZG010000004">
    <property type="protein sequence ID" value="CAH4019746.1"/>
    <property type="molecule type" value="Genomic_DNA"/>
</dbReference>
<feature type="region of interest" description="Disordered" evidence="1">
    <location>
        <begin position="1"/>
        <end position="21"/>
    </location>
</feature>
<protein>
    <submittedName>
        <fullName evidence="2">Uncharacterized protein</fullName>
    </submittedName>
</protein>
<keyword evidence="3" id="KW-1185">Reference proteome</keyword>
<reference evidence="2" key="1">
    <citation type="submission" date="2022-05" db="EMBL/GenBank/DDBJ databases">
        <authorList>
            <person name="Okamura Y."/>
        </authorList>
    </citation>
    <scope>NUCLEOTIDE SEQUENCE</scope>
</reference>
<dbReference type="AlphaFoldDB" id="A0A9P0TBB5"/>
<accession>A0A9P0TBB5</accession>
<evidence type="ECO:0000313" key="3">
    <source>
        <dbReference type="Proteomes" id="UP001152562"/>
    </source>
</evidence>
<evidence type="ECO:0000256" key="1">
    <source>
        <dbReference type="SAM" id="MobiDB-lite"/>
    </source>
</evidence>
<organism evidence="2 3">
    <name type="scientific">Pieris brassicae</name>
    <name type="common">White butterfly</name>
    <name type="synonym">Large white butterfly</name>
    <dbReference type="NCBI Taxonomy" id="7116"/>
    <lineage>
        <taxon>Eukaryota</taxon>
        <taxon>Metazoa</taxon>
        <taxon>Ecdysozoa</taxon>
        <taxon>Arthropoda</taxon>
        <taxon>Hexapoda</taxon>
        <taxon>Insecta</taxon>
        <taxon>Pterygota</taxon>
        <taxon>Neoptera</taxon>
        <taxon>Endopterygota</taxon>
        <taxon>Lepidoptera</taxon>
        <taxon>Glossata</taxon>
        <taxon>Ditrysia</taxon>
        <taxon>Papilionoidea</taxon>
        <taxon>Pieridae</taxon>
        <taxon>Pierinae</taxon>
        <taxon>Pieris</taxon>
    </lineage>
</organism>
<feature type="compositionally biased region" description="Polar residues" evidence="1">
    <location>
        <begin position="1"/>
        <end position="13"/>
    </location>
</feature>
<evidence type="ECO:0000313" key="2">
    <source>
        <dbReference type="EMBL" id="CAH4019746.1"/>
    </source>
</evidence>